<proteinExistence type="inferred from homology"/>
<comment type="similarity">
    <text evidence="2">Belongs to the beta-class carbonic anhydrase family.</text>
</comment>
<dbReference type="InterPro" id="IPR001765">
    <property type="entry name" value="Carbonic_anhydrase"/>
</dbReference>
<comment type="cofactor">
    <cofactor evidence="1">
        <name>Zn(2+)</name>
        <dbReference type="ChEBI" id="CHEBI:29105"/>
    </cofactor>
</comment>
<evidence type="ECO:0000256" key="4">
    <source>
        <dbReference type="ARBA" id="ARBA00022723"/>
    </source>
</evidence>
<evidence type="ECO:0000256" key="2">
    <source>
        <dbReference type="ARBA" id="ARBA00006217"/>
    </source>
</evidence>
<evidence type="ECO:0000256" key="3">
    <source>
        <dbReference type="ARBA" id="ARBA00012925"/>
    </source>
</evidence>
<dbReference type="Gene3D" id="3.40.1050.10">
    <property type="entry name" value="Carbonic anhydrase"/>
    <property type="match status" value="1"/>
</dbReference>
<keyword evidence="9" id="KW-1185">Reference proteome</keyword>
<dbReference type="EC" id="4.2.1.1" evidence="3"/>
<gene>
    <name evidence="8" type="ORF">GCM10009844_36570</name>
</gene>
<dbReference type="Proteomes" id="UP001501771">
    <property type="component" value="Unassembled WGS sequence"/>
</dbReference>
<dbReference type="Pfam" id="PF00484">
    <property type="entry name" value="Pro_CA"/>
    <property type="match status" value="1"/>
</dbReference>
<dbReference type="EMBL" id="BAAAQR010000013">
    <property type="protein sequence ID" value="GAA2152867.1"/>
    <property type="molecule type" value="Genomic_DNA"/>
</dbReference>
<evidence type="ECO:0000256" key="5">
    <source>
        <dbReference type="ARBA" id="ARBA00022833"/>
    </source>
</evidence>
<dbReference type="CDD" id="cd03379">
    <property type="entry name" value="beta_CA_cladeD"/>
    <property type="match status" value="1"/>
</dbReference>
<accession>A0ABN3A368</accession>
<evidence type="ECO:0000313" key="8">
    <source>
        <dbReference type="EMBL" id="GAA2152867.1"/>
    </source>
</evidence>
<protein>
    <recommendedName>
        <fullName evidence="3">carbonic anhydrase</fullName>
        <ecNumber evidence="3">4.2.1.1</ecNumber>
    </recommendedName>
</protein>
<comment type="caution">
    <text evidence="8">The sequence shown here is derived from an EMBL/GenBank/DDBJ whole genome shotgun (WGS) entry which is preliminary data.</text>
</comment>
<comment type="catalytic activity">
    <reaction evidence="7">
        <text>hydrogencarbonate + H(+) = CO2 + H2O</text>
        <dbReference type="Rhea" id="RHEA:10748"/>
        <dbReference type="ChEBI" id="CHEBI:15377"/>
        <dbReference type="ChEBI" id="CHEBI:15378"/>
        <dbReference type="ChEBI" id="CHEBI:16526"/>
        <dbReference type="ChEBI" id="CHEBI:17544"/>
        <dbReference type="EC" id="4.2.1.1"/>
    </reaction>
</comment>
<keyword evidence="4" id="KW-0479">Metal-binding</keyword>
<name>A0ABN3A368_9ACTN</name>
<dbReference type="SUPFAM" id="SSF53056">
    <property type="entry name" value="beta-carbonic anhydrase, cab"/>
    <property type="match status" value="1"/>
</dbReference>
<comment type="function">
    <text evidence="6">Catalyzes the reversible hydration of carbon dioxide to form bicarbonate.</text>
</comment>
<dbReference type="SMART" id="SM00947">
    <property type="entry name" value="Pro_CA"/>
    <property type="match status" value="1"/>
</dbReference>
<evidence type="ECO:0000256" key="1">
    <source>
        <dbReference type="ARBA" id="ARBA00001947"/>
    </source>
</evidence>
<keyword evidence="5" id="KW-0862">Zinc</keyword>
<dbReference type="PANTHER" id="PTHR43175">
    <property type="entry name" value="CARBONIC ANHYDRASE"/>
    <property type="match status" value="1"/>
</dbReference>
<evidence type="ECO:0000256" key="7">
    <source>
        <dbReference type="ARBA" id="ARBA00048348"/>
    </source>
</evidence>
<evidence type="ECO:0000256" key="6">
    <source>
        <dbReference type="ARBA" id="ARBA00024993"/>
    </source>
</evidence>
<dbReference type="InterPro" id="IPR036874">
    <property type="entry name" value="Carbonic_anhydrase_sf"/>
</dbReference>
<sequence length="167" mass="18177">MLPVADFDDLLAANRTYADAFEIGGFDGIAHAGVAIVTCMDSRIDPLNMLGLRAGDAKIFRNPGGRVTDAALEALVLGVHLLNVNRILVVPHTRCAMASSTEQELHERVGQSAGQDVSWQRFNVVEDQLTALEEDIHRVRAHPLIPESVKIGGFVYDVDSGLLDQKF</sequence>
<evidence type="ECO:0000313" key="9">
    <source>
        <dbReference type="Proteomes" id="UP001501771"/>
    </source>
</evidence>
<dbReference type="PANTHER" id="PTHR43175:SF3">
    <property type="entry name" value="CARBON DISULFIDE HYDROLASE"/>
    <property type="match status" value="1"/>
</dbReference>
<reference evidence="8 9" key="1">
    <citation type="journal article" date="2019" name="Int. J. Syst. Evol. Microbiol.">
        <title>The Global Catalogue of Microorganisms (GCM) 10K type strain sequencing project: providing services to taxonomists for standard genome sequencing and annotation.</title>
        <authorList>
            <consortium name="The Broad Institute Genomics Platform"/>
            <consortium name="The Broad Institute Genome Sequencing Center for Infectious Disease"/>
            <person name="Wu L."/>
            <person name="Ma J."/>
        </authorList>
    </citation>
    <scope>NUCLEOTIDE SEQUENCE [LARGE SCALE GENOMIC DNA]</scope>
    <source>
        <strain evidence="8 9">JCM 16022</strain>
    </source>
</reference>
<organism evidence="8 9">
    <name type="scientific">Nocardioides koreensis</name>
    <dbReference type="NCBI Taxonomy" id="433651"/>
    <lineage>
        <taxon>Bacteria</taxon>
        <taxon>Bacillati</taxon>
        <taxon>Actinomycetota</taxon>
        <taxon>Actinomycetes</taxon>
        <taxon>Propionibacteriales</taxon>
        <taxon>Nocardioidaceae</taxon>
        <taxon>Nocardioides</taxon>
    </lineage>
</organism>